<name>A0A8S1RWK1_9CILI</name>
<reference evidence="1" key="1">
    <citation type="submission" date="2021-01" db="EMBL/GenBank/DDBJ databases">
        <authorList>
            <consortium name="Genoscope - CEA"/>
            <person name="William W."/>
        </authorList>
    </citation>
    <scope>NUCLEOTIDE SEQUENCE</scope>
</reference>
<protein>
    <recommendedName>
        <fullName evidence="3">WD40-repeat-containing domain</fullName>
    </recommendedName>
</protein>
<proteinExistence type="predicted"/>
<accession>A0A8S1RWK1</accession>
<dbReference type="OrthoDB" id="309409at2759"/>
<evidence type="ECO:0000313" key="2">
    <source>
        <dbReference type="Proteomes" id="UP000692954"/>
    </source>
</evidence>
<comment type="caution">
    <text evidence="1">The sequence shown here is derived from an EMBL/GenBank/DDBJ whole genome shotgun (WGS) entry which is preliminary data.</text>
</comment>
<sequence length="638" mass="76035">MDQQIDDQEDVDNLITILEDLNFFEDYSVELLYNQVTQLSNQDKEIIKKPVGYTLYQFYKLYVALYHESEQFKAKNSEQDFKWQLNEFQMRLAVYMSSFELTNIPQKKLQKEGKTHFKFIYDYFDTKKDFLRCALIKLENTQRNSRVFCRKIYFETYQRFQKCFLNRSVEKNIETSSFNQYEFNLSSSKFNGVLNMIKVELENYDDIKETLIQILQLSTNNNCIRAASNSIFMINYLGMELVGEDLRGIQLEDTNISGLNFFGQYFRQIKIYRCLNIQLQFQQCKLKISRMEENTLVKQGIRFSPNNKILVSWGKKKVCIWNLQTKKIKKELNLEGYVESCIFSSDSSKILLLFNYEESMSIISIYLIDEEDIKLLISTPYRFNYPLSFYNNQDKIISLNYRYNCFQVLDLINQIKQKSEWIQQIIVDKKDFPLTTFNLYRDDEVLLGTEDGSIFQWDILSKSIKPLLKNVHKSQIIQIQSDNTFINKDFLISTSQDQVNIWCKINEQYKKINSLPSLKVNGQLPRYYLSQHNLILFKKDHIIFYNKLRILHLLQRDKIFKNCNCLTEVKIQQFKNPQENADFLYIFIASDNCIEYYEISGDQKMIDTITLDNFKPISIQFCLSNCIISYNQDETIRF</sequence>
<dbReference type="EMBL" id="CAJJDN010000423">
    <property type="protein sequence ID" value="CAD8131249.1"/>
    <property type="molecule type" value="Genomic_DNA"/>
</dbReference>
<dbReference type="AlphaFoldDB" id="A0A8S1RWK1"/>
<keyword evidence="2" id="KW-1185">Reference proteome</keyword>
<organism evidence="1 2">
    <name type="scientific">Paramecium sonneborni</name>
    <dbReference type="NCBI Taxonomy" id="65129"/>
    <lineage>
        <taxon>Eukaryota</taxon>
        <taxon>Sar</taxon>
        <taxon>Alveolata</taxon>
        <taxon>Ciliophora</taxon>
        <taxon>Intramacronucleata</taxon>
        <taxon>Oligohymenophorea</taxon>
        <taxon>Peniculida</taxon>
        <taxon>Parameciidae</taxon>
        <taxon>Paramecium</taxon>
    </lineage>
</organism>
<evidence type="ECO:0000313" key="1">
    <source>
        <dbReference type="EMBL" id="CAD8131249.1"/>
    </source>
</evidence>
<dbReference type="Proteomes" id="UP000692954">
    <property type="component" value="Unassembled WGS sequence"/>
</dbReference>
<gene>
    <name evidence="1" type="ORF">PSON_ATCC_30995.1.T4230004</name>
</gene>
<evidence type="ECO:0008006" key="3">
    <source>
        <dbReference type="Google" id="ProtNLM"/>
    </source>
</evidence>